<keyword evidence="1" id="KW-1133">Transmembrane helix</keyword>
<dbReference type="AlphaFoldDB" id="A0A6G1X951"/>
<organism evidence="3 4">
    <name type="scientific">Salinibacillus xinjiangensis</name>
    <dbReference type="NCBI Taxonomy" id="1229268"/>
    <lineage>
        <taxon>Bacteria</taxon>
        <taxon>Bacillati</taxon>
        <taxon>Bacillota</taxon>
        <taxon>Bacilli</taxon>
        <taxon>Bacillales</taxon>
        <taxon>Bacillaceae</taxon>
        <taxon>Salinibacillus</taxon>
    </lineage>
</organism>
<dbReference type="Pfam" id="PF11127">
    <property type="entry name" value="YgaP-like_TM"/>
    <property type="match status" value="1"/>
</dbReference>
<keyword evidence="4" id="KW-1185">Reference proteome</keyword>
<dbReference type="InterPro" id="IPR021309">
    <property type="entry name" value="YgaP-like_TM"/>
</dbReference>
<dbReference type="EMBL" id="WJNH01000009">
    <property type="protein sequence ID" value="MRG87400.1"/>
    <property type="molecule type" value="Genomic_DNA"/>
</dbReference>
<dbReference type="Proteomes" id="UP000480185">
    <property type="component" value="Unassembled WGS sequence"/>
</dbReference>
<reference evidence="3 4" key="1">
    <citation type="submission" date="2019-11" db="EMBL/GenBank/DDBJ databases">
        <authorList>
            <person name="Li J."/>
        </authorList>
    </citation>
    <scope>NUCLEOTIDE SEQUENCE [LARGE SCALE GENOMIC DNA]</scope>
    <source>
        <strain evidence="3 4">J4</strain>
    </source>
</reference>
<evidence type="ECO:0000256" key="1">
    <source>
        <dbReference type="SAM" id="Phobius"/>
    </source>
</evidence>
<evidence type="ECO:0000259" key="2">
    <source>
        <dbReference type="Pfam" id="PF11127"/>
    </source>
</evidence>
<evidence type="ECO:0000313" key="3">
    <source>
        <dbReference type="EMBL" id="MRG87400.1"/>
    </source>
</evidence>
<evidence type="ECO:0000313" key="4">
    <source>
        <dbReference type="Proteomes" id="UP000480185"/>
    </source>
</evidence>
<proteinExistence type="predicted"/>
<feature type="domain" description="Inner membrane protein YgaP-like transmembrane" evidence="2">
    <location>
        <begin position="5"/>
        <end position="65"/>
    </location>
</feature>
<comment type="caution">
    <text evidence="3">The sequence shown here is derived from an EMBL/GenBank/DDBJ whole genome shotgun (WGS) entry which is preliminary data.</text>
</comment>
<feature type="transmembrane region" description="Helical" evidence="1">
    <location>
        <begin position="13"/>
        <end position="32"/>
    </location>
</feature>
<keyword evidence="1" id="KW-0812">Transmembrane</keyword>
<name>A0A6G1X951_9BACI</name>
<accession>A0A6G1X951</accession>
<sequence length="90" mass="9901">MNLVQKNVGTINALIRITAGLTAVSYGTACLVKKPHREMNSLLIVLGAMKVAEGIVRYCPVTDMIDNTDMFENVKQNLTQGKQSADQYEI</sequence>
<keyword evidence="1" id="KW-0472">Membrane</keyword>
<protein>
    <submittedName>
        <fullName evidence="3">DUF2892 domain-containing protein</fullName>
    </submittedName>
</protein>
<gene>
    <name evidence="3" type="ORF">GH754_13975</name>
</gene>